<comment type="caution">
    <text evidence="1">The sequence shown here is derived from an EMBL/GenBank/DDBJ whole genome shotgun (WGS) entry which is preliminary data.</text>
</comment>
<evidence type="ECO:0000313" key="2">
    <source>
        <dbReference type="Proteomes" id="UP001234297"/>
    </source>
</evidence>
<dbReference type="EMBL" id="CM056810">
    <property type="protein sequence ID" value="KAJ8646593.1"/>
    <property type="molecule type" value="Genomic_DNA"/>
</dbReference>
<sequence length="492" mass="53575">MKLFGTTISLPVTPIPADSRQKPDPIPACDNEKRVCRQETHKQPEASVPGVKEEPAGPNCSSGVKSGKDENQTSIEDNRSAVDPNLEEEQMETDAASGEQKVLKKIDKIIPCPRCNSMDTKFCYYNNYNVNQPRHFCRSCHRYWTAGGAMRNVPVGAGRRKNKHLVPHYHRIVMPSDGMPAAHVEVPHLASHQVLPCRLSDAPVPSKGNGTVLNFGPDVSLYEPIGAVLNLGDKKKKIEQGSVSCVGNGDEPSCGSTVTASSCLENELPKMGGWMEQEACCSGYPPLHLQYYPGQPWSYPWSSGWNNVAAMTPGRWSSELVYEPENGNSGLVQWNSSPMVAAPPFCAPSIPFPFLPTSYWGSMPGGAGRSWDVPWGPSKCSRPLSSSTSNSVCSGNGSPTLGKHSRDETLKDEEKTEVSAGSQDAENYDPDESAKSFIWAAALGTKLEPATQGIYEAFHPKMEAKGHILNEKQVLQANPAALARSQMFQERM</sequence>
<proteinExistence type="predicted"/>
<organism evidence="1 2">
    <name type="scientific">Persea americana</name>
    <name type="common">Avocado</name>
    <dbReference type="NCBI Taxonomy" id="3435"/>
    <lineage>
        <taxon>Eukaryota</taxon>
        <taxon>Viridiplantae</taxon>
        <taxon>Streptophyta</taxon>
        <taxon>Embryophyta</taxon>
        <taxon>Tracheophyta</taxon>
        <taxon>Spermatophyta</taxon>
        <taxon>Magnoliopsida</taxon>
        <taxon>Magnoliidae</taxon>
        <taxon>Laurales</taxon>
        <taxon>Lauraceae</taxon>
        <taxon>Persea</taxon>
    </lineage>
</organism>
<accession>A0ACC2MM55</accession>
<dbReference type="Proteomes" id="UP001234297">
    <property type="component" value="Chromosome 2"/>
</dbReference>
<reference evidence="1 2" key="1">
    <citation type="journal article" date="2022" name="Hortic Res">
        <title>A haplotype resolved chromosomal level avocado genome allows analysis of novel avocado genes.</title>
        <authorList>
            <person name="Nath O."/>
            <person name="Fletcher S.J."/>
            <person name="Hayward A."/>
            <person name="Shaw L.M."/>
            <person name="Masouleh A.K."/>
            <person name="Furtado A."/>
            <person name="Henry R.J."/>
            <person name="Mitter N."/>
        </authorList>
    </citation>
    <scope>NUCLEOTIDE SEQUENCE [LARGE SCALE GENOMIC DNA]</scope>
    <source>
        <strain evidence="2">cv. Hass</strain>
    </source>
</reference>
<keyword evidence="2" id="KW-1185">Reference proteome</keyword>
<gene>
    <name evidence="1" type="ORF">MRB53_008341</name>
</gene>
<name>A0ACC2MM55_PERAE</name>
<evidence type="ECO:0000313" key="1">
    <source>
        <dbReference type="EMBL" id="KAJ8646593.1"/>
    </source>
</evidence>
<protein>
    <submittedName>
        <fullName evidence="1">Uncharacterized protein</fullName>
    </submittedName>
</protein>